<reference evidence="8" key="1">
    <citation type="submission" date="2007-03" db="EMBL/GenBank/DDBJ databases">
        <title>Annotation of Culex pipiens quinquefasciatus.</title>
        <authorList>
            <consortium name="The Broad Institute Genome Sequencing Platform"/>
            <person name="Atkinson P.W."/>
            <person name="Hemingway J."/>
            <person name="Christensen B.M."/>
            <person name="Higgs S."/>
            <person name="Kodira C."/>
            <person name="Hannick L."/>
            <person name="Megy K."/>
            <person name="O'Leary S."/>
            <person name="Pearson M."/>
            <person name="Haas B.J."/>
            <person name="Mauceli E."/>
            <person name="Wortman J.R."/>
            <person name="Lee N.H."/>
            <person name="Guigo R."/>
            <person name="Stanke M."/>
            <person name="Alvarado L."/>
            <person name="Amedeo P."/>
            <person name="Antoine C.H."/>
            <person name="Arensburger P."/>
            <person name="Bidwell S.L."/>
            <person name="Crawford M."/>
            <person name="Camaro F."/>
            <person name="Devon K."/>
            <person name="Engels R."/>
            <person name="Hammond M."/>
            <person name="Howarth C."/>
            <person name="Koehrsen M."/>
            <person name="Lawson D."/>
            <person name="Montgomery P."/>
            <person name="Nene V."/>
            <person name="Nusbaum C."/>
            <person name="Puiu D."/>
            <person name="Romero-Severson J."/>
            <person name="Severson D.W."/>
            <person name="Shumway M."/>
            <person name="Sisk P."/>
            <person name="Stolte C."/>
            <person name="Zeng Q."/>
            <person name="Eisenstadt E."/>
            <person name="Fraser-Liggett C."/>
            <person name="Strausberg R."/>
            <person name="Galagan J."/>
            <person name="Birren B."/>
            <person name="Collins F.H."/>
        </authorList>
    </citation>
    <scope>NUCLEOTIDE SEQUENCE [LARGE SCALE GENOMIC DNA]</scope>
    <source>
        <strain evidence="8">JHB</strain>
    </source>
</reference>
<evidence type="ECO:0000256" key="6">
    <source>
        <dbReference type="ARBA" id="ARBA00023180"/>
    </source>
</evidence>
<dbReference type="SUPFAM" id="SSF52029">
    <property type="entry name" value="GroEL apical domain-like"/>
    <property type="match status" value="1"/>
</dbReference>
<dbReference type="Proteomes" id="UP000002320">
    <property type="component" value="Unassembled WGS sequence"/>
</dbReference>
<dbReference type="InterPro" id="IPR036322">
    <property type="entry name" value="WD40_repeat_dom_sf"/>
</dbReference>
<organism>
    <name type="scientific">Culex quinquefasciatus</name>
    <name type="common">Southern house mosquito</name>
    <name type="synonym">Culex pungens</name>
    <dbReference type="NCBI Taxonomy" id="7176"/>
    <lineage>
        <taxon>Eukaryota</taxon>
        <taxon>Metazoa</taxon>
        <taxon>Ecdysozoa</taxon>
        <taxon>Arthropoda</taxon>
        <taxon>Hexapoda</taxon>
        <taxon>Insecta</taxon>
        <taxon>Pterygota</taxon>
        <taxon>Neoptera</taxon>
        <taxon>Endopterygota</taxon>
        <taxon>Diptera</taxon>
        <taxon>Nematocera</taxon>
        <taxon>Culicoidea</taxon>
        <taxon>Culicidae</taxon>
        <taxon>Culicinae</taxon>
        <taxon>Culicini</taxon>
        <taxon>Culex</taxon>
        <taxon>Culex</taxon>
    </lineage>
</organism>
<dbReference type="AlphaFoldDB" id="B0X0B5"/>
<dbReference type="SUPFAM" id="SSF48592">
    <property type="entry name" value="GroEL equatorial domain-like"/>
    <property type="match status" value="1"/>
</dbReference>
<protein>
    <submittedName>
        <fullName evidence="8 9">Sterol regulatory element binding protein cleavage-activating protein</fullName>
    </submittedName>
</protein>
<dbReference type="Gene3D" id="2.130.10.10">
    <property type="entry name" value="YVTN repeat-like/Quinoprotein amine dehydrogenase"/>
    <property type="match status" value="1"/>
</dbReference>
<dbReference type="GO" id="GO:0005524">
    <property type="term" value="F:ATP binding"/>
    <property type="evidence" value="ECO:0007669"/>
    <property type="project" value="InterPro"/>
</dbReference>
<evidence type="ECO:0000256" key="4">
    <source>
        <dbReference type="ARBA" id="ARBA00022989"/>
    </source>
</evidence>
<dbReference type="InterPro" id="IPR002423">
    <property type="entry name" value="Cpn60/GroEL/TCP-1"/>
</dbReference>
<evidence type="ECO:0000313" key="8">
    <source>
        <dbReference type="EMBL" id="EDS38075.1"/>
    </source>
</evidence>
<keyword evidence="5" id="KW-0472">Membrane</keyword>
<dbReference type="VEuPathDB" id="VectorBase:CPIJ012851"/>
<dbReference type="PANTHER" id="PTHR46378">
    <property type="entry name" value="STEROL REGULATORY ELEMENT-BINDING PROTEIN CLEAVAGE-ACTIVATING PROTEIN"/>
    <property type="match status" value="1"/>
</dbReference>
<dbReference type="PANTHER" id="PTHR46378:SF1">
    <property type="entry name" value="STEROL REGULATORY ELEMENT-BINDING PROTEIN CLEAVAGE-ACTIVATING PROTEIN"/>
    <property type="match status" value="1"/>
</dbReference>
<evidence type="ECO:0000313" key="9">
    <source>
        <dbReference type="EnsemblMetazoa" id="CPIJ012851-PA"/>
    </source>
</evidence>
<reference evidence="9" key="2">
    <citation type="submission" date="2021-02" db="UniProtKB">
        <authorList>
            <consortium name="EnsemblMetazoa"/>
        </authorList>
    </citation>
    <scope>IDENTIFICATION</scope>
    <source>
        <strain evidence="9">JHB</strain>
    </source>
</reference>
<evidence type="ECO:0000256" key="1">
    <source>
        <dbReference type="ARBA" id="ARBA00004477"/>
    </source>
</evidence>
<dbReference type="Gene3D" id="3.50.7.10">
    <property type="entry name" value="GroEL"/>
    <property type="match status" value="1"/>
</dbReference>
<keyword evidence="6" id="KW-0325">Glycoprotein</keyword>
<dbReference type="SUPFAM" id="SSF50978">
    <property type="entry name" value="WD40 repeat-like"/>
    <property type="match status" value="1"/>
</dbReference>
<accession>B0X0B5</accession>
<evidence type="ECO:0000256" key="7">
    <source>
        <dbReference type="SAM" id="MobiDB-lite"/>
    </source>
</evidence>
<dbReference type="HOGENOM" id="CLU_065723_0_0_1"/>
<dbReference type="Gene3D" id="1.10.560.10">
    <property type="entry name" value="GroEL-like equatorial domain"/>
    <property type="match status" value="1"/>
</dbReference>
<dbReference type="VEuPathDB" id="VectorBase:CQUJHB000758"/>
<dbReference type="EnsemblMetazoa" id="CPIJ012851-RA">
    <property type="protein sequence ID" value="CPIJ012851-PA"/>
    <property type="gene ID" value="CPIJ012851"/>
</dbReference>
<dbReference type="GO" id="GO:0032936">
    <property type="term" value="C:SREBP-SCAP complex"/>
    <property type="evidence" value="ECO:0007669"/>
    <property type="project" value="TreeGrafter"/>
</dbReference>
<keyword evidence="3" id="KW-0256">Endoplasmic reticulum</keyword>
<proteinExistence type="predicted"/>
<feature type="compositionally biased region" description="Polar residues" evidence="7">
    <location>
        <begin position="122"/>
        <end position="132"/>
    </location>
</feature>
<evidence type="ECO:0000256" key="5">
    <source>
        <dbReference type="ARBA" id="ARBA00023136"/>
    </source>
</evidence>
<keyword evidence="10" id="KW-1185">Reference proteome</keyword>
<dbReference type="GO" id="GO:0000139">
    <property type="term" value="C:Golgi membrane"/>
    <property type="evidence" value="ECO:0007669"/>
    <property type="project" value="InterPro"/>
</dbReference>
<sequence>NQVVKSSVEVESNRTETKSQRLQDFIWTLVRRNVSKIGKLMVQLSQSENDEIGDGTTGVVILAGALLDQTESLLDRFVLPMGSSWRRSSRSSILPRSIKTRNRGAPKQFLSSSGHVQHRKTTASQKPGSSTARKKSYQTSLIWCLDLLDNLIVTGCADGRLKFWEFTTGNFKGIYEPEHTRINGVPNIKFTGNKVVAARLSGRIDFLRLETYTQGRSTGDLRPRTGADQFERLPKFPAHISTGSAGSLNMFQQPNSPASVHHASEEELRCILEFHQQGTGGSAGDVSGAVYAARSLRADLVSWPVRAQLDVTSAENYRKLREYEQEKFLSMVKQVKDAGVTLAIRQRGFDDEANYLQLQQH</sequence>
<dbReference type="KEGG" id="cqu:CpipJ_CPIJ012851"/>
<dbReference type="GO" id="GO:0032934">
    <property type="term" value="F:sterol binding"/>
    <property type="evidence" value="ECO:0007669"/>
    <property type="project" value="InterPro"/>
</dbReference>
<keyword evidence="4" id="KW-1133">Transmembrane helix</keyword>
<dbReference type="InterPro" id="IPR027409">
    <property type="entry name" value="GroEL-like_apical_dom_sf"/>
</dbReference>
<comment type="subcellular location">
    <subcellularLocation>
        <location evidence="1">Endoplasmic reticulum membrane</location>
        <topology evidence="1">Multi-pass membrane protein</topology>
    </subcellularLocation>
</comment>
<dbReference type="GO" id="GO:0045540">
    <property type="term" value="P:regulation of cholesterol biosynthetic process"/>
    <property type="evidence" value="ECO:0007669"/>
    <property type="project" value="TreeGrafter"/>
</dbReference>
<dbReference type="InterPro" id="IPR015943">
    <property type="entry name" value="WD40/YVTN_repeat-like_dom_sf"/>
</dbReference>
<dbReference type="STRING" id="7176.B0X0B5"/>
<dbReference type="eggNOG" id="KOG0357">
    <property type="taxonomic scope" value="Eukaryota"/>
</dbReference>
<dbReference type="InterPro" id="IPR027413">
    <property type="entry name" value="GROEL-like_equatorial_sf"/>
</dbReference>
<dbReference type="Pfam" id="PF00118">
    <property type="entry name" value="Cpn60_TCP1"/>
    <property type="match status" value="1"/>
</dbReference>
<evidence type="ECO:0000313" key="10">
    <source>
        <dbReference type="Proteomes" id="UP000002320"/>
    </source>
</evidence>
<name>B0X0B5_CULQU</name>
<dbReference type="GO" id="GO:0005789">
    <property type="term" value="C:endoplasmic reticulum membrane"/>
    <property type="evidence" value="ECO:0007669"/>
    <property type="project" value="UniProtKB-SubCell"/>
</dbReference>
<dbReference type="InterPro" id="IPR030225">
    <property type="entry name" value="SCAP"/>
</dbReference>
<evidence type="ECO:0000256" key="2">
    <source>
        <dbReference type="ARBA" id="ARBA00022692"/>
    </source>
</evidence>
<feature type="non-terminal residue" evidence="8">
    <location>
        <position position="1"/>
    </location>
</feature>
<gene>
    <name evidence="9" type="primary">6045786</name>
    <name evidence="8" type="ORF">CpipJ_CPIJ012851</name>
</gene>
<keyword evidence="2" id="KW-0812">Transmembrane</keyword>
<dbReference type="EMBL" id="DS232232">
    <property type="protein sequence ID" value="EDS38075.1"/>
    <property type="molecule type" value="Genomic_DNA"/>
</dbReference>
<feature type="region of interest" description="Disordered" evidence="7">
    <location>
        <begin position="104"/>
        <end position="132"/>
    </location>
</feature>
<dbReference type="GO" id="GO:0032933">
    <property type="term" value="P:SREBP signaling pathway"/>
    <property type="evidence" value="ECO:0007669"/>
    <property type="project" value="InterPro"/>
</dbReference>
<evidence type="ECO:0000256" key="3">
    <source>
        <dbReference type="ARBA" id="ARBA00022824"/>
    </source>
</evidence>
<dbReference type="OrthoDB" id="361494at2759"/>